<dbReference type="InterPro" id="IPR011711">
    <property type="entry name" value="GntR_C"/>
</dbReference>
<protein>
    <submittedName>
        <fullName evidence="5">FadR/GntR family transcriptional regulator</fullName>
    </submittedName>
</protein>
<sequence>MTTVGRDAAPHRPDLTSALVSAVVEMISRRGIEPGMKIGPLRELAGEFGVAVPTMREALRRLEGLGMLTFRHGSGVYVGPNFHRSVLVNAAPPRPDRHKLVALIQARQLFEPSVAAQAATVRAPHGLELLGVKVAEARRCLTSGDERLWRVNIDIHRAIAVTAGNPIVEEILDAILLIHADEQQQILALHGDPHADHAEHEEIVRLIEAGEADRVRQVVESHLVGVAEVIGTPLTP</sequence>
<dbReference type="SMART" id="SM00895">
    <property type="entry name" value="FCD"/>
    <property type="match status" value="1"/>
</dbReference>
<dbReference type="PANTHER" id="PTHR43537:SF53">
    <property type="entry name" value="HTH-TYPE TRANSCRIPTIONAL REPRESSOR NANR"/>
    <property type="match status" value="1"/>
</dbReference>
<proteinExistence type="predicted"/>
<evidence type="ECO:0000259" key="4">
    <source>
        <dbReference type="PROSITE" id="PS50949"/>
    </source>
</evidence>
<dbReference type="Gene3D" id="1.20.120.530">
    <property type="entry name" value="GntR ligand-binding domain-like"/>
    <property type="match status" value="1"/>
</dbReference>
<dbReference type="Pfam" id="PF07729">
    <property type="entry name" value="FCD"/>
    <property type="match status" value="1"/>
</dbReference>
<dbReference type="SUPFAM" id="SSF48008">
    <property type="entry name" value="GntR ligand-binding domain-like"/>
    <property type="match status" value="1"/>
</dbReference>
<dbReference type="SUPFAM" id="SSF46785">
    <property type="entry name" value="Winged helix' DNA-binding domain"/>
    <property type="match status" value="1"/>
</dbReference>
<evidence type="ECO:0000256" key="1">
    <source>
        <dbReference type="ARBA" id="ARBA00023015"/>
    </source>
</evidence>
<dbReference type="Proteomes" id="UP001595955">
    <property type="component" value="Unassembled WGS sequence"/>
</dbReference>
<dbReference type="SMART" id="SM00345">
    <property type="entry name" value="HTH_GNTR"/>
    <property type="match status" value="1"/>
</dbReference>
<evidence type="ECO:0000313" key="6">
    <source>
        <dbReference type="Proteomes" id="UP001595955"/>
    </source>
</evidence>
<dbReference type="InterPro" id="IPR036388">
    <property type="entry name" value="WH-like_DNA-bd_sf"/>
</dbReference>
<organism evidence="5 6">
    <name type="scientific">Georgenia faecalis</name>
    <dbReference type="NCBI Taxonomy" id="2483799"/>
    <lineage>
        <taxon>Bacteria</taxon>
        <taxon>Bacillati</taxon>
        <taxon>Actinomycetota</taxon>
        <taxon>Actinomycetes</taxon>
        <taxon>Micrococcales</taxon>
        <taxon>Bogoriellaceae</taxon>
        <taxon>Georgenia</taxon>
    </lineage>
</organism>
<dbReference type="RefSeq" id="WP_122824696.1">
    <property type="nucleotide sequence ID" value="NZ_CP033325.1"/>
</dbReference>
<evidence type="ECO:0000256" key="3">
    <source>
        <dbReference type="ARBA" id="ARBA00023163"/>
    </source>
</evidence>
<name>A0ABV9D6U7_9MICO</name>
<dbReference type="InterPro" id="IPR000524">
    <property type="entry name" value="Tscrpt_reg_HTH_GntR"/>
</dbReference>
<keyword evidence="2" id="KW-0238">DNA-binding</keyword>
<gene>
    <name evidence="5" type="ORF">ACFO3F_02725</name>
</gene>
<reference evidence="6" key="1">
    <citation type="journal article" date="2019" name="Int. J. Syst. Evol. Microbiol.">
        <title>The Global Catalogue of Microorganisms (GCM) 10K type strain sequencing project: providing services to taxonomists for standard genome sequencing and annotation.</title>
        <authorList>
            <consortium name="The Broad Institute Genomics Platform"/>
            <consortium name="The Broad Institute Genome Sequencing Center for Infectious Disease"/>
            <person name="Wu L."/>
            <person name="Ma J."/>
        </authorList>
    </citation>
    <scope>NUCLEOTIDE SEQUENCE [LARGE SCALE GENOMIC DNA]</scope>
    <source>
        <strain evidence="6">JCM 3369</strain>
    </source>
</reference>
<evidence type="ECO:0000256" key="2">
    <source>
        <dbReference type="ARBA" id="ARBA00023125"/>
    </source>
</evidence>
<keyword evidence="1" id="KW-0805">Transcription regulation</keyword>
<keyword evidence="3" id="KW-0804">Transcription</keyword>
<dbReference type="EMBL" id="JBHSGF010000002">
    <property type="protein sequence ID" value="MFC4554151.1"/>
    <property type="molecule type" value="Genomic_DNA"/>
</dbReference>
<dbReference type="PROSITE" id="PS50949">
    <property type="entry name" value="HTH_GNTR"/>
    <property type="match status" value="1"/>
</dbReference>
<dbReference type="CDD" id="cd07377">
    <property type="entry name" value="WHTH_GntR"/>
    <property type="match status" value="1"/>
</dbReference>
<dbReference type="InterPro" id="IPR036390">
    <property type="entry name" value="WH_DNA-bd_sf"/>
</dbReference>
<dbReference type="Pfam" id="PF00392">
    <property type="entry name" value="GntR"/>
    <property type="match status" value="1"/>
</dbReference>
<evidence type="ECO:0000313" key="5">
    <source>
        <dbReference type="EMBL" id="MFC4554151.1"/>
    </source>
</evidence>
<dbReference type="Gene3D" id="1.10.10.10">
    <property type="entry name" value="Winged helix-like DNA-binding domain superfamily/Winged helix DNA-binding domain"/>
    <property type="match status" value="1"/>
</dbReference>
<accession>A0ABV9D6U7</accession>
<keyword evidence="6" id="KW-1185">Reference proteome</keyword>
<feature type="domain" description="HTH gntR-type" evidence="4">
    <location>
        <begin position="13"/>
        <end position="81"/>
    </location>
</feature>
<dbReference type="PANTHER" id="PTHR43537">
    <property type="entry name" value="TRANSCRIPTIONAL REGULATOR, GNTR FAMILY"/>
    <property type="match status" value="1"/>
</dbReference>
<comment type="caution">
    <text evidence="5">The sequence shown here is derived from an EMBL/GenBank/DDBJ whole genome shotgun (WGS) entry which is preliminary data.</text>
</comment>
<dbReference type="InterPro" id="IPR008920">
    <property type="entry name" value="TF_FadR/GntR_C"/>
</dbReference>